<dbReference type="AlphaFoldDB" id="A0A9W9YQN7"/>
<dbReference type="CDD" id="cd00038">
    <property type="entry name" value="CAP_ED"/>
    <property type="match status" value="1"/>
</dbReference>
<dbReference type="PANTHER" id="PTHR10217">
    <property type="entry name" value="VOLTAGE AND LIGAND GATED POTASSIUM CHANNEL"/>
    <property type="match status" value="1"/>
</dbReference>
<dbReference type="Gene3D" id="1.10.287.70">
    <property type="match status" value="1"/>
</dbReference>
<keyword evidence="3" id="KW-0813">Transport</keyword>
<dbReference type="GO" id="GO:0034702">
    <property type="term" value="C:monoatomic ion channel complex"/>
    <property type="evidence" value="ECO:0007669"/>
    <property type="project" value="UniProtKB-KW"/>
</dbReference>
<dbReference type="InterPro" id="IPR018490">
    <property type="entry name" value="cNMP-bd_dom_sf"/>
</dbReference>
<evidence type="ECO:0000256" key="6">
    <source>
        <dbReference type="SAM" id="MobiDB-lite"/>
    </source>
</evidence>
<dbReference type="EMBL" id="MU827306">
    <property type="protein sequence ID" value="KAJ7363285.1"/>
    <property type="molecule type" value="Genomic_DNA"/>
</dbReference>
<feature type="transmembrane region" description="Helical" evidence="7">
    <location>
        <begin position="7"/>
        <end position="33"/>
    </location>
</feature>
<evidence type="ECO:0000256" key="7">
    <source>
        <dbReference type="SAM" id="Phobius"/>
    </source>
</evidence>
<keyword evidence="7" id="KW-0812">Transmembrane</keyword>
<dbReference type="OrthoDB" id="432483at2759"/>
<dbReference type="PROSITE" id="PS50042">
    <property type="entry name" value="CNMP_BINDING_3"/>
    <property type="match status" value="1"/>
</dbReference>
<dbReference type="Pfam" id="PF07885">
    <property type="entry name" value="Ion_trans_2"/>
    <property type="match status" value="1"/>
</dbReference>
<feature type="transmembrane region" description="Helical" evidence="7">
    <location>
        <begin position="98"/>
        <end position="117"/>
    </location>
</feature>
<dbReference type="InterPro" id="IPR000595">
    <property type="entry name" value="cNMP-bd_dom"/>
</dbReference>
<dbReference type="InterPro" id="IPR013099">
    <property type="entry name" value="K_chnl_dom"/>
</dbReference>
<evidence type="ECO:0000256" key="1">
    <source>
        <dbReference type="ARBA" id="ARBA00022538"/>
    </source>
</evidence>
<evidence type="ECO:0000313" key="10">
    <source>
        <dbReference type="Proteomes" id="UP001163046"/>
    </source>
</evidence>
<keyword evidence="4" id="KW-0630">Potassium</keyword>
<keyword evidence="7" id="KW-0472">Membrane</keyword>
<keyword evidence="10" id="KW-1185">Reference proteome</keyword>
<evidence type="ECO:0000256" key="4">
    <source>
        <dbReference type="ARBA" id="ARBA00022958"/>
    </source>
</evidence>
<reference evidence="9" key="1">
    <citation type="submission" date="2023-01" db="EMBL/GenBank/DDBJ databases">
        <title>Genome assembly of the deep-sea coral Lophelia pertusa.</title>
        <authorList>
            <person name="Herrera S."/>
            <person name="Cordes E."/>
        </authorList>
    </citation>
    <scope>NUCLEOTIDE SEQUENCE</scope>
    <source>
        <strain evidence="9">USNM1676648</strain>
        <tissue evidence="9">Polyp</tissue>
    </source>
</reference>
<dbReference type="Proteomes" id="UP001163046">
    <property type="component" value="Unassembled WGS sequence"/>
</dbReference>
<dbReference type="GO" id="GO:0042391">
    <property type="term" value="P:regulation of membrane potential"/>
    <property type="evidence" value="ECO:0007669"/>
    <property type="project" value="TreeGrafter"/>
</dbReference>
<organism evidence="9 10">
    <name type="scientific">Desmophyllum pertusum</name>
    <dbReference type="NCBI Taxonomy" id="174260"/>
    <lineage>
        <taxon>Eukaryota</taxon>
        <taxon>Metazoa</taxon>
        <taxon>Cnidaria</taxon>
        <taxon>Anthozoa</taxon>
        <taxon>Hexacorallia</taxon>
        <taxon>Scleractinia</taxon>
        <taxon>Caryophylliina</taxon>
        <taxon>Caryophylliidae</taxon>
        <taxon>Desmophyllum</taxon>
    </lineage>
</organism>
<dbReference type="SUPFAM" id="SSF51206">
    <property type="entry name" value="cAMP-binding domain-like"/>
    <property type="match status" value="1"/>
</dbReference>
<dbReference type="Gene3D" id="2.60.120.10">
    <property type="entry name" value="Jelly Rolls"/>
    <property type="match status" value="1"/>
</dbReference>
<dbReference type="InterPro" id="IPR050818">
    <property type="entry name" value="KCNH_animal-type"/>
</dbReference>
<evidence type="ECO:0000313" key="9">
    <source>
        <dbReference type="EMBL" id="KAJ7363285.1"/>
    </source>
</evidence>
<dbReference type="SUPFAM" id="SSF81324">
    <property type="entry name" value="Voltage-gated potassium channels"/>
    <property type="match status" value="1"/>
</dbReference>
<dbReference type="InterPro" id="IPR003938">
    <property type="entry name" value="K_chnl_volt-dep_EAG/ELK/ERG"/>
</dbReference>
<dbReference type="PANTHER" id="PTHR10217:SF548">
    <property type="entry name" value="GH12235P"/>
    <property type="match status" value="1"/>
</dbReference>
<dbReference type="InterPro" id="IPR014710">
    <property type="entry name" value="RmlC-like_jellyroll"/>
</dbReference>
<feature type="domain" description="Cyclic nucleotide-binding" evidence="8">
    <location>
        <begin position="196"/>
        <end position="256"/>
    </location>
</feature>
<dbReference type="PRINTS" id="PR01463">
    <property type="entry name" value="EAGCHANLFMLY"/>
</dbReference>
<dbReference type="GO" id="GO:0005242">
    <property type="term" value="F:inward rectifier potassium channel activity"/>
    <property type="evidence" value="ECO:0007669"/>
    <property type="project" value="TreeGrafter"/>
</dbReference>
<evidence type="ECO:0000256" key="5">
    <source>
        <dbReference type="ARBA" id="ARBA00023303"/>
    </source>
</evidence>
<dbReference type="Gene3D" id="1.10.1200.260">
    <property type="match status" value="1"/>
</dbReference>
<keyword evidence="3" id="KW-0406">Ion transport</keyword>
<accession>A0A9W9YQN7</accession>
<feature type="compositionally biased region" description="Polar residues" evidence="6">
    <location>
        <begin position="363"/>
        <end position="377"/>
    </location>
</feature>
<feature type="region of interest" description="Disordered" evidence="6">
    <location>
        <begin position="352"/>
        <end position="377"/>
    </location>
</feature>
<dbReference type="SMART" id="SM00100">
    <property type="entry name" value="cNMP"/>
    <property type="match status" value="1"/>
</dbReference>
<sequence>MDRYSEYGLAVIFLLTALFTLIAHWLACMWHVIGQNEIEVPYGWIQLLAGTVDQPINQSTGSGPRAGTRYITALYFTLTSLTSIGFGNVAPNTDHEKIFSVLTMLMGAIFGNLTAIIQRLYSRTARYHRDIRVLKEFIALHDIPEDLQGTLRECFTLEQAATKGDDIESIMYRFPESLQADIRVHLNHGLFEQFEIFSKASNGSKRALASAFSVELFPHQHFLLKEGDQVNKLYFIVSGTVDAIKRRTECPGDIVGCNMSSRQSRPGHHFKSQVSLVAKVSTQVHLISWQDLLRVMTVYPEIWERVMEQMELSYDLDSNDMEGQVSKEEDKRQNRLLQKVIEEDSLLMTAPRKRRSGTLGEYSHTNDNNTSSAYQTERGLSTTDMHVENLEARLARMEDLLAKILVSLKIKDGVTLKKTQSTNDLFVSTSYV</sequence>
<gene>
    <name evidence="9" type="ORF">OS493_011568</name>
</gene>
<evidence type="ECO:0000256" key="2">
    <source>
        <dbReference type="ARBA" id="ARBA00022826"/>
    </source>
</evidence>
<name>A0A9W9YQN7_9CNID</name>
<proteinExistence type="predicted"/>
<keyword evidence="2" id="KW-0631">Potassium channel</keyword>
<keyword evidence="5" id="KW-0407">Ion channel</keyword>
<protein>
    <recommendedName>
        <fullName evidence="8">Cyclic nucleotide-binding domain-containing protein</fullName>
    </recommendedName>
</protein>
<keyword evidence="1" id="KW-0633">Potassium transport</keyword>
<dbReference type="GO" id="GO:0005886">
    <property type="term" value="C:plasma membrane"/>
    <property type="evidence" value="ECO:0007669"/>
    <property type="project" value="TreeGrafter"/>
</dbReference>
<comment type="caution">
    <text evidence="9">The sequence shown here is derived from an EMBL/GenBank/DDBJ whole genome shotgun (WGS) entry which is preliminary data.</text>
</comment>
<evidence type="ECO:0000259" key="8">
    <source>
        <dbReference type="PROSITE" id="PS50042"/>
    </source>
</evidence>
<keyword evidence="3" id="KW-0851">Voltage-gated channel</keyword>
<keyword evidence="7" id="KW-1133">Transmembrane helix</keyword>
<evidence type="ECO:0000256" key="3">
    <source>
        <dbReference type="ARBA" id="ARBA00022882"/>
    </source>
</evidence>